<dbReference type="RefSeq" id="WP_106665890.1">
    <property type="nucleotide sequence ID" value="NZ_PGGM01000010.1"/>
</dbReference>
<keyword evidence="1" id="KW-0472">Membrane</keyword>
<accession>A0A2P7B6Y6</accession>
<protein>
    <submittedName>
        <fullName evidence="2">Uncharacterized protein</fullName>
    </submittedName>
</protein>
<feature type="transmembrane region" description="Helical" evidence="1">
    <location>
        <begin position="165"/>
        <end position="184"/>
    </location>
</feature>
<keyword evidence="1" id="KW-0812">Transmembrane</keyword>
<reference evidence="3" key="1">
    <citation type="submission" date="2017-11" db="EMBL/GenBank/DDBJ databases">
        <authorList>
            <person name="Kuznetsova I."/>
            <person name="Sazanova A."/>
            <person name="Chirak E."/>
            <person name="Safronova V."/>
            <person name="Willems A."/>
        </authorList>
    </citation>
    <scope>NUCLEOTIDE SEQUENCE [LARGE SCALE GENOMIC DNA]</scope>
    <source>
        <strain evidence="3">CCBAU 03422</strain>
    </source>
</reference>
<keyword evidence="1" id="KW-1133">Transmembrane helix</keyword>
<evidence type="ECO:0000313" key="3">
    <source>
        <dbReference type="Proteomes" id="UP000241764"/>
    </source>
</evidence>
<feature type="transmembrane region" description="Helical" evidence="1">
    <location>
        <begin position="196"/>
        <end position="215"/>
    </location>
</feature>
<feature type="transmembrane region" description="Helical" evidence="1">
    <location>
        <begin position="15"/>
        <end position="35"/>
    </location>
</feature>
<organism evidence="2 3">
    <name type="scientific">Phyllobacterium sophorae</name>
    <dbReference type="NCBI Taxonomy" id="1520277"/>
    <lineage>
        <taxon>Bacteria</taxon>
        <taxon>Pseudomonadati</taxon>
        <taxon>Pseudomonadota</taxon>
        <taxon>Alphaproteobacteria</taxon>
        <taxon>Hyphomicrobiales</taxon>
        <taxon>Phyllobacteriaceae</taxon>
        <taxon>Phyllobacterium</taxon>
    </lineage>
</organism>
<gene>
    <name evidence="2" type="ORF">CU103_20600</name>
</gene>
<feature type="transmembrane region" description="Helical" evidence="1">
    <location>
        <begin position="41"/>
        <end position="59"/>
    </location>
</feature>
<proteinExistence type="predicted"/>
<evidence type="ECO:0000313" key="2">
    <source>
        <dbReference type="EMBL" id="PSH62222.1"/>
    </source>
</evidence>
<keyword evidence="3" id="KW-1185">Reference proteome</keyword>
<dbReference type="Proteomes" id="UP000241764">
    <property type="component" value="Unassembled WGS sequence"/>
</dbReference>
<evidence type="ECO:0000256" key="1">
    <source>
        <dbReference type="SAM" id="Phobius"/>
    </source>
</evidence>
<comment type="caution">
    <text evidence="2">The sequence shown here is derived from an EMBL/GenBank/DDBJ whole genome shotgun (WGS) entry which is preliminary data.</text>
</comment>
<dbReference type="EMBL" id="PGGM01000010">
    <property type="protein sequence ID" value="PSH62222.1"/>
    <property type="molecule type" value="Genomic_DNA"/>
</dbReference>
<dbReference type="OrthoDB" id="2083198at2"/>
<dbReference type="AlphaFoldDB" id="A0A2P7B6Y6"/>
<sequence length="251" mass="27956">MSGVFKQFDSYTLRARVFPALIAGLPTLAMLFFVIPWDRLGISHLIASTMAIVLLVAFADVARRAGRNVETILGTRATPELWYRTDNAIDSISKERYRAFMGTKLQVSPPTEQDEISNPAQADQFYLSAGFWLRDHTRDTKKFKLLYEELLTYGFRRNLLGLKPVALCLNAIVAILCLAAIVSPVELPIHQSIERLTVVIVAVVLHSAYMIFAVGKQAVREASRSYGVQLIASCETLLAPPRRSSPNKKST</sequence>
<name>A0A2P7B6Y6_9HYPH</name>